<evidence type="ECO:0000256" key="1">
    <source>
        <dbReference type="SAM" id="MobiDB-lite"/>
    </source>
</evidence>
<feature type="compositionally biased region" description="Basic and acidic residues" evidence="1">
    <location>
        <begin position="118"/>
        <end position="133"/>
    </location>
</feature>
<feature type="region of interest" description="Disordered" evidence="1">
    <location>
        <begin position="118"/>
        <end position="150"/>
    </location>
</feature>
<dbReference type="EMBL" id="BPLQ01002335">
    <property type="protein sequence ID" value="GIX91617.1"/>
    <property type="molecule type" value="Genomic_DNA"/>
</dbReference>
<dbReference type="Proteomes" id="UP001054837">
    <property type="component" value="Unassembled WGS sequence"/>
</dbReference>
<dbReference type="EMBL" id="BPLQ01002335">
    <property type="protein sequence ID" value="GIX91647.1"/>
    <property type="molecule type" value="Genomic_DNA"/>
</dbReference>
<evidence type="ECO:0000313" key="2">
    <source>
        <dbReference type="EMBL" id="GIX91617.1"/>
    </source>
</evidence>
<accession>A0AAV4P966</accession>
<keyword evidence="4" id="KW-1185">Reference proteome</keyword>
<feature type="compositionally biased region" description="Basic residues" evidence="1">
    <location>
        <begin position="134"/>
        <end position="150"/>
    </location>
</feature>
<evidence type="ECO:0000313" key="4">
    <source>
        <dbReference type="Proteomes" id="UP001054837"/>
    </source>
</evidence>
<name>A0AAV4P966_9ARAC</name>
<sequence length="150" mass="17456">MDTTISTTFSKRSFTAKAERIDDNDITDASDESLDCKNRDYKIVLAGDFNIDVGTDLVREVCKIMDEIYYMTLRNNIAQYVQRELGRALMQWFQPTATWRETLILKMDCWERRCKSDMEGQRKGKLVDAEPRTRKSPSKSKARRRGSLAK</sequence>
<organism evidence="3 4">
    <name type="scientific">Caerostris darwini</name>
    <dbReference type="NCBI Taxonomy" id="1538125"/>
    <lineage>
        <taxon>Eukaryota</taxon>
        <taxon>Metazoa</taxon>
        <taxon>Ecdysozoa</taxon>
        <taxon>Arthropoda</taxon>
        <taxon>Chelicerata</taxon>
        <taxon>Arachnida</taxon>
        <taxon>Araneae</taxon>
        <taxon>Araneomorphae</taxon>
        <taxon>Entelegynae</taxon>
        <taxon>Araneoidea</taxon>
        <taxon>Araneidae</taxon>
        <taxon>Caerostris</taxon>
    </lineage>
</organism>
<proteinExistence type="predicted"/>
<gene>
    <name evidence="2" type="ORF">CDAR_557191</name>
    <name evidence="3" type="ORF">CDAR_557331</name>
</gene>
<dbReference type="AlphaFoldDB" id="A0AAV4P966"/>
<evidence type="ECO:0000313" key="3">
    <source>
        <dbReference type="EMBL" id="GIX91647.1"/>
    </source>
</evidence>
<protein>
    <submittedName>
        <fullName evidence="3">Uncharacterized protein</fullName>
    </submittedName>
</protein>
<comment type="caution">
    <text evidence="3">The sequence shown here is derived from an EMBL/GenBank/DDBJ whole genome shotgun (WGS) entry which is preliminary data.</text>
</comment>
<reference evidence="3 4" key="1">
    <citation type="submission" date="2021-06" db="EMBL/GenBank/DDBJ databases">
        <title>Caerostris darwini draft genome.</title>
        <authorList>
            <person name="Kono N."/>
            <person name="Arakawa K."/>
        </authorList>
    </citation>
    <scope>NUCLEOTIDE SEQUENCE [LARGE SCALE GENOMIC DNA]</scope>
</reference>